<reference evidence="2 3" key="1">
    <citation type="submission" date="2020-08" db="EMBL/GenBank/DDBJ databases">
        <title>Genomic Encyclopedia of Type Strains, Phase IV (KMG-IV): sequencing the most valuable type-strain genomes for metagenomic binning, comparative biology and taxonomic classification.</title>
        <authorList>
            <person name="Goeker M."/>
        </authorList>
    </citation>
    <scope>NUCLEOTIDE SEQUENCE [LARGE SCALE GENOMIC DNA]</scope>
    <source>
        <strain evidence="2 3">DSM 103377</strain>
    </source>
</reference>
<accession>A0A840WGI6</accession>
<gene>
    <name evidence="2" type="ORF">FHS89_000247</name>
</gene>
<keyword evidence="1" id="KW-0732">Signal</keyword>
<keyword evidence="3" id="KW-1185">Reference proteome</keyword>
<dbReference type="EMBL" id="JACIJS010000001">
    <property type="protein sequence ID" value="MBB5514249.1"/>
    <property type="molecule type" value="Genomic_DNA"/>
</dbReference>
<name>A0A840WGI6_9RHOB</name>
<proteinExistence type="predicted"/>
<protein>
    <submittedName>
        <fullName evidence="2">Uncharacterized protein</fullName>
    </submittedName>
</protein>
<organism evidence="2 3">
    <name type="scientific">Rubricella aquisinus</name>
    <dbReference type="NCBI Taxonomy" id="2028108"/>
    <lineage>
        <taxon>Bacteria</taxon>
        <taxon>Pseudomonadati</taxon>
        <taxon>Pseudomonadota</taxon>
        <taxon>Alphaproteobacteria</taxon>
        <taxon>Rhodobacterales</taxon>
        <taxon>Paracoccaceae</taxon>
        <taxon>Rubricella</taxon>
    </lineage>
</organism>
<feature type="signal peptide" evidence="1">
    <location>
        <begin position="1"/>
        <end position="19"/>
    </location>
</feature>
<feature type="chain" id="PRO_5032372946" evidence="1">
    <location>
        <begin position="20"/>
        <end position="117"/>
    </location>
</feature>
<evidence type="ECO:0000313" key="2">
    <source>
        <dbReference type="EMBL" id="MBB5514249.1"/>
    </source>
</evidence>
<evidence type="ECO:0000256" key="1">
    <source>
        <dbReference type="SAM" id="SignalP"/>
    </source>
</evidence>
<sequence>MLKHALTIAALLICGAAVAGQPRVIDVTLTPTGSTWRAEVTVAHADTGWDHYADGWDIRLPDNTVLGHRVLHHPHVTEQPFTRSLSGITLPDDATTVLVRAHDSVHGWGPDFVVTLP</sequence>
<dbReference type="RefSeq" id="WP_221229198.1">
    <property type="nucleotide sequence ID" value="NZ_JACIJS010000001.1"/>
</dbReference>
<comment type="caution">
    <text evidence="2">The sequence shown here is derived from an EMBL/GenBank/DDBJ whole genome shotgun (WGS) entry which is preliminary data.</text>
</comment>
<dbReference type="Proteomes" id="UP000553766">
    <property type="component" value="Unassembled WGS sequence"/>
</dbReference>
<dbReference type="AlphaFoldDB" id="A0A840WGI6"/>
<evidence type="ECO:0000313" key="3">
    <source>
        <dbReference type="Proteomes" id="UP000553766"/>
    </source>
</evidence>